<proteinExistence type="inferred from homology"/>
<dbReference type="InterPro" id="IPR035986">
    <property type="entry name" value="PKD_dom_sf"/>
</dbReference>
<dbReference type="InterPro" id="IPR000805">
    <property type="entry name" value="Glyco_hydro_26"/>
</dbReference>
<keyword evidence="7" id="KW-1185">Reference proteome</keyword>
<evidence type="ECO:0000259" key="4">
    <source>
        <dbReference type="PROSITE" id="PS50093"/>
    </source>
</evidence>
<evidence type="ECO:0000256" key="3">
    <source>
        <dbReference type="ARBA" id="ARBA00023295"/>
    </source>
</evidence>
<dbReference type="Pfam" id="PF18911">
    <property type="entry name" value="PKD_4"/>
    <property type="match status" value="1"/>
</dbReference>
<evidence type="ECO:0000259" key="5">
    <source>
        <dbReference type="PROSITE" id="PS51764"/>
    </source>
</evidence>
<dbReference type="PANTHER" id="PTHR40079:SF4">
    <property type="entry name" value="GH26 DOMAIN-CONTAINING PROTEIN-RELATED"/>
    <property type="match status" value="1"/>
</dbReference>
<organism evidence="6 7">
    <name type="scientific">Methanospirillum lacunae</name>
    <dbReference type="NCBI Taxonomy" id="668570"/>
    <lineage>
        <taxon>Archaea</taxon>
        <taxon>Methanobacteriati</taxon>
        <taxon>Methanobacteriota</taxon>
        <taxon>Stenosarchaea group</taxon>
        <taxon>Methanomicrobia</taxon>
        <taxon>Methanomicrobiales</taxon>
        <taxon>Methanospirillaceae</taxon>
        <taxon>Methanospirillum</taxon>
    </lineage>
</organism>
<dbReference type="InterPro" id="IPR000601">
    <property type="entry name" value="PKD_dom"/>
</dbReference>
<gene>
    <name evidence="6" type="ORF">DK846_00495</name>
</gene>
<sequence length="624" mass="70480">MVMSHKFLIIILLFGVAILFQDVSGAGYHIPTVKEGLLDEIGCYIGAYLGGNQGANNNMCLNYYKSASDNPYETQILDHPQQYGEIKSDNYSEMLKSIDTGIDSFRSGIESIKNGAGKKQLLFSRYFNLYYYPDNDYGKIKYTESPPPDVWAEKVLQQGGIPVLVLYPWALQKNGVLDISAKNSHNMDGNSIIKEIAQRCDALSQKYADSQGKPATVLICFGLEYNTQDIVNPGKNDLTDNANKRAWRQMFRDAYQIVHANANPSVQMVWAGNVARTKGDRIYYWPGTDDSGNQLSEDYVDWVGMTWYPWNDGPKTLDDLSDFYNYYARDRKHPMIFMETSADGDGIPADELSLKNNQVKYLYNENNLKKYPNVKGIIWFNVVKGENNVNQQLVTKNFMFPDANWENHGKSTTQPGSMYSASDHTHMMNELYPDAVSESYFIGPSSLVLSANFSADISESNMTVVCTDTSTGPGIISWSWDVDGDQKPEYYRQNITHHYQNSGTYPITLTISDGTQVRSCTYTYTIPPTIGKKSYISIGSLPGGADIWLDDRDKIGRTITSAIPYLVPSGRHTITLKKNGYQQWKVVYALTWPQHQYFGVVRLQKMFASTDENQVEGEIPESWE</sequence>
<dbReference type="InterPro" id="IPR013783">
    <property type="entry name" value="Ig-like_fold"/>
</dbReference>
<feature type="domain" description="PKD" evidence="4">
    <location>
        <begin position="461"/>
        <end position="513"/>
    </location>
</feature>
<protein>
    <recommendedName>
        <fullName evidence="8">PKD domain-containing protein</fullName>
    </recommendedName>
</protein>
<dbReference type="Proteomes" id="UP000245657">
    <property type="component" value="Unassembled WGS sequence"/>
</dbReference>
<evidence type="ECO:0008006" key="8">
    <source>
        <dbReference type="Google" id="ProtNLM"/>
    </source>
</evidence>
<dbReference type="SUPFAM" id="SSF49299">
    <property type="entry name" value="PKD domain"/>
    <property type="match status" value="1"/>
</dbReference>
<dbReference type="InterPro" id="IPR022790">
    <property type="entry name" value="GH26_dom"/>
</dbReference>
<comment type="caution">
    <text evidence="6">The sequence shown here is derived from an EMBL/GenBank/DDBJ whole genome shotgun (WGS) entry which is preliminary data.</text>
</comment>
<dbReference type="GO" id="GO:0006080">
    <property type="term" value="P:substituted mannan metabolic process"/>
    <property type="evidence" value="ECO:0007669"/>
    <property type="project" value="InterPro"/>
</dbReference>
<dbReference type="PANTHER" id="PTHR40079">
    <property type="entry name" value="MANNAN ENDO-1,4-BETA-MANNOSIDASE E-RELATED"/>
    <property type="match status" value="1"/>
</dbReference>
<dbReference type="InterPro" id="IPR017853">
    <property type="entry name" value="GH"/>
</dbReference>
<dbReference type="EMBL" id="QGMY01000002">
    <property type="protein sequence ID" value="PWR73685.1"/>
    <property type="molecule type" value="Genomic_DNA"/>
</dbReference>
<dbReference type="SUPFAM" id="SSF51445">
    <property type="entry name" value="(Trans)glycosidases"/>
    <property type="match status" value="1"/>
</dbReference>
<accession>A0A2V2N591</accession>
<dbReference type="AlphaFoldDB" id="A0A2V2N591"/>
<dbReference type="SMART" id="SM00089">
    <property type="entry name" value="PKD"/>
    <property type="match status" value="1"/>
</dbReference>
<dbReference type="CDD" id="cd00146">
    <property type="entry name" value="PKD"/>
    <property type="match status" value="1"/>
</dbReference>
<evidence type="ECO:0000313" key="6">
    <source>
        <dbReference type="EMBL" id="PWR73685.1"/>
    </source>
</evidence>
<name>A0A2V2N591_9EURY</name>
<keyword evidence="2" id="KW-0378">Hydrolase</keyword>
<evidence type="ECO:0000313" key="7">
    <source>
        <dbReference type="Proteomes" id="UP000245657"/>
    </source>
</evidence>
<keyword evidence="3" id="KW-0326">Glycosidase</keyword>
<dbReference type="PROSITE" id="PS50093">
    <property type="entry name" value="PKD"/>
    <property type="match status" value="1"/>
</dbReference>
<dbReference type="GO" id="GO:0016985">
    <property type="term" value="F:mannan endo-1,4-beta-mannosidase activity"/>
    <property type="evidence" value="ECO:0007669"/>
    <property type="project" value="InterPro"/>
</dbReference>
<feature type="domain" description="GH26" evidence="5">
    <location>
        <begin position="66"/>
        <end position="408"/>
    </location>
</feature>
<dbReference type="PROSITE" id="PS51764">
    <property type="entry name" value="GH26"/>
    <property type="match status" value="1"/>
</dbReference>
<dbReference type="Gene3D" id="3.20.20.80">
    <property type="entry name" value="Glycosidases"/>
    <property type="match status" value="1"/>
</dbReference>
<evidence type="ECO:0000256" key="1">
    <source>
        <dbReference type="ARBA" id="ARBA00007754"/>
    </source>
</evidence>
<comment type="similarity">
    <text evidence="1">Belongs to the glycosyl hydrolase 26 family.</text>
</comment>
<reference evidence="6 7" key="1">
    <citation type="submission" date="2018-05" db="EMBL/GenBank/DDBJ databases">
        <title>Draft genome of Methanospirillum lacunae Ki8-1.</title>
        <authorList>
            <person name="Dueholm M.S."/>
            <person name="Nielsen P.H."/>
            <person name="Bakmann L.F."/>
            <person name="Otzen D.E."/>
        </authorList>
    </citation>
    <scope>NUCLEOTIDE SEQUENCE [LARGE SCALE GENOMIC DNA]</scope>
    <source>
        <strain evidence="6 7">Ki8-1</strain>
    </source>
</reference>
<evidence type="ECO:0000256" key="2">
    <source>
        <dbReference type="ARBA" id="ARBA00022801"/>
    </source>
</evidence>
<dbReference type="InterPro" id="IPR022409">
    <property type="entry name" value="PKD/Chitinase_dom"/>
</dbReference>
<dbReference type="Gene3D" id="2.60.40.10">
    <property type="entry name" value="Immunoglobulins"/>
    <property type="match status" value="1"/>
</dbReference>